<accession>A0A6M7TZF3</accession>
<comment type="caution">
    <text evidence="2">The sequence shown here is derived from an EMBL/GenBank/DDBJ whole genome shotgun (WGS) entry which is preliminary data.</text>
</comment>
<dbReference type="NCBIfam" id="TIGR00259">
    <property type="entry name" value="thylakoid_BtpA"/>
    <property type="match status" value="1"/>
</dbReference>
<dbReference type="InterPro" id="IPR011060">
    <property type="entry name" value="RibuloseP-bd_barrel"/>
</dbReference>
<name>A0A6M7TZF3_RHILI</name>
<dbReference type="InterPro" id="IPR013785">
    <property type="entry name" value="Aldolase_TIM"/>
</dbReference>
<dbReference type="RefSeq" id="WP_056567912.1">
    <property type="nucleotide sequence ID" value="NZ_CP033334.1"/>
</dbReference>
<dbReference type="InterPro" id="IPR005137">
    <property type="entry name" value="BtpA"/>
</dbReference>
<dbReference type="SUPFAM" id="SSF51366">
    <property type="entry name" value="Ribulose-phoshate binding barrel"/>
    <property type="match status" value="1"/>
</dbReference>
<dbReference type="EMBL" id="LYTK01000003">
    <property type="protein sequence ID" value="OBQ70601.1"/>
    <property type="molecule type" value="Genomic_DNA"/>
</dbReference>
<reference evidence="2 3" key="1">
    <citation type="submission" date="2016-05" db="EMBL/GenBank/DDBJ databases">
        <authorList>
            <person name="Ramsay J.P."/>
        </authorList>
    </citation>
    <scope>NUCLEOTIDE SEQUENCE [LARGE SCALE GENOMIC DNA]</scope>
    <source>
        <strain evidence="2 3">NZP2042</strain>
    </source>
</reference>
<dbReference type="PANTHER" id="PTHR21381:SF3">
    <property type="entry name" value="SGC REGION PROTEIN SGCQ-RELATED"/>
    <property type="match status" value="1"/>
</dbReference>
<sequence>MSNLDTKNTPVLQRLFGTSKPIIGMVHVLPLPGSPYYRNGSLQAVYDQAVEEALILEEGGVDAILLENAGDIPFRKPDDIGFETIGAMSVIGDRIRRATKLPLGFNIVANAAKASLACAKSSGAQFVRVNQWANAYVANEGIIEGASAQAMRYRRELDAEDIVVLADVHVKHGSHAIVGDRDIEDQARDVEFFGADILIATGTRTGHPTAPAEVKQIRAGAVGPILVGSGFSSDNAAELLSVADGAIVGSYVKGNGKMHGDRVVLAKVQALMDAVRKVR</sequence>
<evidence type="ECO:0000313" key="3">
    <source>
        <dbReference type="Proteomes" id="UP000093737"/>
    </source>
</evidence>
<protein>
    <submittedName>
        <fullName evidence="2">BtpA family membrane complex biogenesis protein</fullName>
    </submittedName>
</protein>
<dbReference type="Gene3D" id="3.20.20.70">
    <property type="entry name" value="Aldolase class I"/>
    <property type="match status" value="1"/>
</dbReference>
<comment type="similarity">
    <text evidence="1">Belongs to the BtpA family.</text>
</comment>
<dbReference type="Pfam" id="PF03437">
    <property type="entry name" value="BtpA"/>
    <property type="match status" value="1"/>
</dbReference>
<dbReference type="CDD" id="cd04722">
    <property type="entry name" value="TIM_phosphate_binding"/>
    <property type="match status" value="1"/>
</dbReference>
<dbReference type="AlphaFoldDB" id="A0A6M7TZF3"/>
<dbReference type="PIRSF" id="PIRSF005956">
    <property type="entry name" value="BtpA"/>
    <property type="match status" value="1"/>
</dbReference>
<proteinExistence type="inferred from homology"/>
<dbReference type="Proteomes" id="UP000093737">
    <property type="component" value="Unassembled WGS sequence"/>
</dbReference>
<gene>
    <name evidence="2" type="ORF">A8145_28320</name>
</gene>
<evidence type="ECO:0000313" key="2">
    <source>
        <dbReference type="EMBL" id="OBQ70601.1"/>
    </source>
</evidence>
<organism evidence="2 3">
    <name type="scientific">Rhizobium loti</name>
    <name type="common">Mesorhizobium loti</name>
    <dbReference type="NCBI Taxonomy" id="381"/>
    <lineage>
        <taxon>Bacteria</taxon>
        <taxon>Pseudomonadati</taxon>
        <taxon>Pseudomonadota</taxon>
        <taxon>Alphaproteobacteria</taxon>
        <taxon>Hyphomicrobiales</taxon>
        <taxon>Phyllobacteriaceae</taxon>
        <taxon>Mesorhizobium</taxon>
    </lineage>
</organism>
<dbReference type="PANTHER" id="PTHR21381">
    <property type="entry name" value="ZGC:162297"/>
    <property type="match status" value="1"/>
</dbReference>
<evidence type="ECO:0000256" key="1">
    <source>
        <dbReference type="ARBA" id="ARBA00006007"/>
    </source>
</evidence>